<proteinExistence type="predicted"/>
<dbReference type="Proteomes" id="UP001576780">
    <property type="component" value="Unassembled WGS sequence"/>
</dbReference>
<gene>
    <name evidence="1" type="ORF">ACE1CA_04525</name>
</gene>
<organism evidence="1 2">
    <name type="scientific">Floridaenema evergladense BLCC-F167</name>
    <dbReference type="NCBI Taxonomy" id="3153639"/>
    <lineage>
        <taxon>Bacteria</taxon>
        <taxon>Bacillati</taxon>
        <taxon>Cyanobacteriota</taxon>
        <taxon>Cyanophyceae</taxon>
        <taxon>Oscillatoriophycideae</taxon>
        <taxon>Aerosakkonematales</taxon>
        <taxon>Aerosakkonemataceae</taxon>
        <taxon>Floridanema</taxon>
        <taxon>Floridanema evergladense</taxon>
    </lineage>
</organism>
<dbReference type="EMBL" id="JBHFNT010000046">
    <property type="protein sequence ID" value="MFB2833777.1"/>
    <property type="molecule type" value="Genomic_DNA"/>
</dbReference>
<name>A0ABV4WFY0_9CYAN</name>
<reference evidence="1 2" key="1">
    <citation type="submission" date="2024-09" db="EMBL/GenBank/DDBJ databases">
        <title>Floridaenema gen nov. (Aerosakkonemataceae, Aerosakkonematales ord. nov., Cyanobacteria) from benthic tropical and subtropical fresh waters, with the description of four new species.</title>
        <authorList>
            <person name="Moretto J.A."/>
            <person name="Berthold D.E."/>
            <person name="Lefler F.W."/>
            <person name="Huang I.-S."/>
            <person name="Laughinghouse H. IV."/>
        </authorList>
    </citation>
    <scope>NUCLEOTIDE SEQUENCE [LARGE SCALE GENOMIC DNA]</scope>
    <source>
        <strain evidence="1 2">BLCC-F167</strain>
    </source>
</reference>
<dbReference type="RefSeq" id="WP_413276227.1">
    <property type="nucleotide sequence ID" value="NZ_JBHFNT010000046.1"/>
</dbReference>
<keyword evidence="2" id="KW-1185">Reference proteome</keyword>
<accession>A0ABV4WFY0</accession>
<sequence>MTEAQLAEVITQIPIAELIYLLNAISKRNYAQFQVLENLFVANYGIEVWEEYFNFRLLPALDSASNQWLLDRLLDKQRN</sequence>
<evidence type="ECO:0000313" key="2">
    <source>
        <dbReference type="Proteomes" id="UP001576780"/>
    </source>
</evidence>
<evidence type="ECO:0000313" key="1">
    <source>
        <dbReference type="EMBL" id="MFB2833777.1"/>
    </source>
</evidence>
<protein>
    <submittedName>
        <fullName evidence="1">Uncharacterized protein</fullName>
    </submittedName>
</protein>
<comment type="caution">
    <text evidence="1">The sequence shown here is derived from an EMBL/GenBank/DDBJ whole genome shotgun (WGS) entry which is preliminary data.</text>
</comment>